<dbReference type="Pfam" id="PF10704">
    <property type="entry name" value="DUF2508"/>
    <property type="match status" value="1"/>
</dbReference>
<organism evidence="1 2">
    <name type="scientific">Convivina intestini</name>
    <dbReference type="NCBI Taxonomy" id="1505726"/>
    <lineage>
        <taxon>Bacteria</taxon>
        <taxon>Bacillati</taxon>
        <taxon>Bacillota</taxon>
        <taxon>Bacilli</taxon>
        <taxon>Lactobacillales</taxon>
        <taxon>Lactobacillaceae</taxon>
        <taxon>Convivina</taxon>
    </lineage>
</organism>
<evidence type="ECO:0000313" key="2">
    <source>
        <dbReference type="Proteomes" id="UP000245433"/>
    </source>
</evidence>
<accession>A0A2U1D7U6</accession>
<proteinExistence type="predicted"/>
<name>A0A2U1D7U6_9LACO</name>
<dbReference type="AlphaFoldDB" id="A0A2U1D7U6"/>
<dbReference type="OrthoDB" id="2167041at2"/>
<gene>
    <name evidence="1" type="ORF">C7384_10657</name>
</gene>
<reference evidence="1 2" key="1">
    <citation type="submission" date="2018-04" db="EMBL/GenBank/DDBJ databases">
        <title>Genomic Encyclopedia of Type Strains, Phase IV (KMG-IV): sequencing the most valuable type-strain genomes for metagenomic binning, comparative biology and taxonomic classification.</title>
        <authorList>
            <person name="Goeker M."/>
        </authorList>
    </citation>
    <scope>NUCLEOTIDE SEQUENCE [LARGE SCALE GENOMIC DNA]</scope>
    <source>
        <strain evidence="1 2">DSM 28795</strain>
    </source>
</reference>
<dbReference type="EMBL" id="QEKT01000006">
    <property type="protein sequence ID" value="PVY83745.1"/>
    <property type="molecule type" value="Genomic_DNA"/>
</dbReference>
<comment type="caution">
    <text evidence="1">The sequence shown here is derived from an EMBL/GenBank/DDBJ whole genome shotgun (WGS) entry which is preliminary data.</text>
</comment>
<dbReference type="InterPro" id="IPR019644">
    <property type="entry name" value="DUF2508"/>
</dbReference>
<dbReference type="Proteomes" id="UP000245433">
    <property type="component" value="Unassembled WGS sequence"/>
</dbReference>
<protein>
    <submittedName>
        <fullName evidence="1">Uncharacterized protein DUF2508</fullName>
    </submittedName>
</protein>
<dbReference type="RefSeq" id="WP_089938938.1">
    <property type="nucleotide sequence ID" value="NZ_CAKOEW010000005.1"/>
</dbReference>
<keyword evidence="2" id="KW-1185">Reference proteome</keyword>
<sequence length="85" mass="10267">MMFKKNKKIDIKNEYDQILLYQVRYLKRALLLAQESETALVDSRVNGHLIEAQTALKRAKFNYVYREARHRQTVEDMQNMWFQGE</sequence>
<evidence type="ECO:0000313" key="1">
    <source>
        <dbReference type="EMBL" id="PVY83745.1"/>
    </source>
</evidence>